<dbReference type="EMBL" id="AOLL01000029">
    <property type="protein sequence ID" value="ELZ87042.1"/>
    <property type="molecule type" value="Genomic_DNA"/>
</dbReference>
<feature type="region of interest" description="Disordered" evidence="1">
    <location>
        <begin position="192"/>
        <end position="248"/>
    </location>
</feature>
<dbReference type="Pfam" id="PF04186">
    <property type="entry name" value="FxsA"/>
    <property type="match status" value="1"/>
</dbReference>
<feature type="compositionally biased region" description="Basic and acidic residues" evidence="1">
    <location>
        <begin position="29"/>
        <end position="45"/>
    </location>
</feature>
<feature type="compositionally biased region" description="Gly residues" evidence="1">
    <location>
        <begin position="197"/>
        <end position="218"/>
    </location>
</feature>
<organism evidence="3 4">
    <name type="scientific">Haloferax volcanii JCM 10717</name>
    <dbReference type="NCBI Taxonomy" id="1227458"/>
    <lineage>
        <taxon>Archaea</taxon>
        <taxon>Methanobacteriati</taxon>
        <taxon>Methanobacteriota</taxon>
        <taxon>Stenosarchaea group</taxon>
        <taxon>Halobacteria</taxon>
        <taxon>Halobacteriales</taxon>
        <taxon>Haloferacaceae</taxon>
        <taxon>Haloferax</taxon>
    </lineage>
</organism>
<keyword evidence="2" id="KW-0812">Transmembrane</keyword>
<dbReference type="InterPro" id="IPR007313">
    <property type="entry name" value="FxsA"/>
</dbReference>
<dbReference type="NCBIfam" id="NF008528">
    <property type="entry name" value="PRK11463.1-2"/>
    <property type="match status" value="1"/>
</dbReference>
<accession>M0HTP6</accession>
<name>M0HTP6_HALVO</name>
<protein>
    <submittedName>
        <fullName evidence="3">Phage T7 F exclusion suppressor FxsA</fullName>
    </submittedName>
</protein>
<feature type="transmembrane region" description="Helical" evidence="2">
    <location>
        <begin position="58"/>
        <end position="80"/>
    </location>
</feature>
<proteinExistence type="predicted"/>
<reference evidence="3 4" key="1">
    <citation type="journal article" date="2014" name="PLoS Genet.">
        <title>Phylogenetically driven sequencing of extremely halophilic archaea reveals strategies for static and dynamic osmo-response.</title>
        <authorList>
            <person name="Becker E.A."/>
            <person name="Seitzer P.M."/>
            <person name="Tritt A."/>
            <person name="Larsen D."/>
            <person name="Krusor M."/>
            <person name="Yao A.I."/>
            <person name="Wu D."/>
            <person name="Madern D."/>
            <person name="Eisen J.A."/>
            <person name="Darling A.E."/>
            <person name="Facciotti M.T."/>
        </authorList>
    </citation>
    <scope>NUCLEOTIDE SEQUENCE [LARGE SCALE GENOMIC DNA]</scope>
    <source>
        <strain evidence="3 4">JCM 10717</strain>
    </source>
</reference>
<evidence type="ECO:0000256" key="1">
    <source>
        <dbReference type="SAM" id="MobiDB-lite"/>
    </source>
</evidence>
<evidence type="ECO:0000313" key="4">
    <source>
        <dbReference type="Proteomes" id="UP000011577"/>
    </source>
</evidence>
<dbReference type="PANTHER" id="PTHR35335:SF1">
    <property type="entry name" value="UPF0716 PROTEIN FXSA"/>
    <property type="match status" value="1"/>
</dbReference>
<dbReference type="PATRIC" id="fig|1227458.3.peg.3048"/>
<keyword evidence="2" id="KW-0472">Membrane</keyword>
<feature type="region of interest" description="Disordered" evidence="1">
    <location>
        <begin position="1"/>
        <end position="48"/>
    </location>
</feature>
<evidence type="ECO:0000256" key="2">
    <source>
        <dbReference type="SAM" id="Phobius"/>
    </source>
</evidence>
<dbReference type="AlphaFoldDB" id="M0HTP6"/>
<feature type="compositionally biased region" description="Basic and acidic residues" evidence="1">
    <location>
        <begin position="236"/>
        <end position="248"/>
    </location>
</feature>
<evidence type="ECO:0000313" key="3">
    <source>
        <dbReference type="EMBL" id="ELZ87042.1"/>
    </source>
</evidence>
<dbReference type="Proteomes" id="UP000011577">
    <property type="component" value="Unassembled WGS sequence"/>
</dbReference>
<dbReference type="PANTHER" id="PTHR35335">
    <property type="entry name" value="UPF0716 PROTEIN FXSA"/>
    <property type="match status" value="1"/>
</dbReference>
<dbReference type="GO" id="GO:0016020">
    <property type="term" value="C:membrane"/>
    <property type="evidence" value="ECO:0007669"/>
    <property type="project" value="InterPro"/>
</dbReference>
<comment type="caution">
    <text evidence="3">The sequence shown here is derived from an EMBL/GenBank/DDBJ whole genome shotgun (WGS) entry which is preliminary data.</text>
</comment>
<feature type="compositionally biased region" description="Basic and acidic residues" evidence="1">
    <location>
        <begin position="1"/>
        <end position="15"/>
    </location>
</feature>
<sequence>MDAGKRFEPSWHDRSPSAGRANPSTTVADRFENPARRGRDKRAMGRDPVVSPMRTRTLMALLLLIPLSDALLLVVVAQYIDLVPTVALVVLTGLVGMLIVRAEGRHTLRSLQSKFAGGDLPTNEVMDGGLLIAAGAFLLTPGLVTDTIGFLLAIPVTRYPIREVLKRFVVKPYLDKRADGFVTGNVWTTGFPQADFGPGGPGGSPGPSGGSGSSGSGSSGSSSSSGGDGVYDADPDSYRFEGDRNDST</sequence>
<keyword evidence="2" id="KW-1133">Transmembrane helix</keyword>
<gene>
    <name evidence="3" type="primary">fxsA</name>
    <name evidence="3" type="ORF">C452_15614</name>
</gene>